<comment type="caution">
    <text evidence="2">The sequence shown here is derived from an EMBL/GenBank/DDBJ whole genome shotgun (WGS) entry which is preliminary data.</text>
</comment>
<reference evidence="2 3" key="1">
    <citation type="submission" date="2014-05" db="EMBL/GenBank/DDBJ databases">
        <title>Complete genome sequence of the Streptomyces mutabilis TRM45540.</title>
        <authorList>
            <person name="Luo X."/>
            <person name="Zhang L."/>
        </authorList>
    </citation>
    <scope>NUCLEOTIDE SEQUENCE [LARGE SCALE GENOMIC DNA]</scope>
    <source>
        <strain evidence="2 3">TRM45540</strain>
    </source>
</reference>
<feature type="compositionally biased region" description="Basic and acidic residues" evidence="1">
    <location>
        <begin position="64"/>
        <end position="82"/>
    </location>
</feature>
<evidence type="ECO:0000313" key="2">
    <source>
        <dbReference type="EMBL" id="KFG77419.1"/>
    </source>
</evidence>
<dbReference type="RefSeq" id="WP_043376676.1">
    <property type="nucleotide sequence ID" value="NZ_KN039946.1"/>
</dbReference>
<keyword evidence="3" id="KW-1185">Reference proteome</keyword>
<name>A0A086N8F1_9ACTN</name>
<evidence type="ECO:0000256" key="1">
    <source>
        <dbReference type="SAM" id="MobiDB-lite"/>
    </source>
</evidence>
<evidence type="ECO:0000313" key="3">
    <source>
        <dbReference type="Proteomes" id="UP000029095"/>
    </source>
</evidence>
<feature type="region of interest" description="Disordered" evidence="1">
    <location>
        <begin position="47"/>
        <end position="99"/>
    </location>
</feature>
<dbReference type="Proteomes" id="UP000029095">
    <property type="component" value="Unassembled WGS sequence"/>
</dbReference>
<dbReference type="EMBL" id="JNFQ01000001">
    <property type="protein sequence ID" value="KFG77419.1"/>
    <property type="molecule type" value="Genomic_DNA"/>
</dbReference>
<proteinExistence type="predicted"/>
<protein>
    <submittedName>
        <fullName evidence="2">Uncharacterized protein</fullName>
    </submittedName>
</protein>
<dbReference type="HOGENOM" id="CLU_2318942_0_0_11"/>
<accession>A0A086N8F1</accession>
<sequence>MISRRTHRRTRPLGRGERFRGPLVDIILGAGIDHADASVDQPYEALGRVPPLPSFLAPGRPRRLRGDPHRVRSRAKSGEISRFRSSNDPQRTGPLVVTA</sequence>
<organism evidence="2 3">
    <name type="scientific">Streptomyces mutabilis</name>
    <dbReference type="NCBI Taxonomy" id="67332"/>
    <lineage>
        <taxon>Bacteria</taxon>
        <taxon>Bacillati</taxon>
        <taxon>Actinomycetota</taxon>
        <taxon>Actinomycetes</taxon>
        <taxon>Kitasatosporales</taxon>
        <taxon>Streptomycetaceae</taxon>
        <taxon>Streptomyces</taxon>
    </lineage>
</organism>
<gene>
    <name evidence="2" type="ORF">FM21_15740</name>
</gene>
<dbReference type="AlphaFoldDB" id="A0A086N8F1"/>